<dbReference type="Proteomes" id="UP000018851">
    <property type="component" value="Chromosome"/>
</dbReference>
<dbReference type="NCBIfam" id="TIGR03353">
    <property type="entry name" value="VI_chp_4"/>
    <property type="match status" value="1"/>
</dbReference>
<dbReference type="OrthoDB" id="9775333at2"/>
<dbReference type="eggNOG" id="COG3522">
    <property type="taxonomic scope" value="Bacteria"/>
</dbReference>
<dbReference type="EMBL" id="CP006644">
    <property type="protein sequence ID" value="AHE55392.1"/>
    <property type="molecule type" value="Genomic_DNA"/>
</dbReference>
<dbReference type="Pfam" id="PF05936">
    <property type="entry name" value="T6SS_VasE"/>
    <property type="match status" value="1"/>
</dbReference>
<gene>
    <name evidence="1" type="ORF">NX02_18615</name>
</gene>
<dbReference type="STRING" id="1123269.NX02_18615"/>
<dbReference type="PANTHER" id="PTHR35566:SF1">
    <property type="entry name" value="TYPE VI SECRETION SYSTEM BASEPLATE COMPONENT TSSK1"/>
    <property type="match status" value="1"/>
</dbReference>
<sequence length="447" mass="49095">MTQNGRVAWREGMFLRPQHFQQQDRHIEAAVVARVRSLRPYAWGLLELKLDADLAALGQFAVERASGVLPDGTPFAFPQDLPPPTPIEVGGDTRDTLINLTLPAMQDGAVLFRTSDDQQVQGARFRVDDAEVADGFSEERGREPIEIAQPNLRFGATRDQTQGRILLGLARVREVRNGMIAFDDRYIPPCLDVRASPRLTGFLADIIGRAEQRVEELAVRAVEAVDAGSESLASFLMLQALNRWVAQLRHLAALPNVHPERLYEAFAGMAGELATLTRADRRAAALPPYDHEALQPVFEAVVEALQAALSAVYDRSALQLPLQQAGPGAYAARIADHKQFMGGRAYLAVSARVPAEEIRNRFPAVAKIGAVQKMRQIVDSALAGVPLSPMPTPPPQLRALPGYVYFELDRSAADWSDFATAPALGLHVAGDWPELRMELWWVKAAAR</sequence>
<dbReference type="HOGENOM" id="CLU_031690_3_0_5"/>
<evidence type="ECO:0008006" key="3">
    <source>
        <dbReference type="Google" id="ProtNLM"/>
    </source>
</evidence>
<protein>
    <recommendedName>
        <fullName evidence="3">Type VI secretion protein</fullName>
    </recommendedName>
</protein>
<evidence type="ECO:0000313" key="1">
    <source>
        <dbReference type="EMBL" id="AHE55392.1"/>
    </source>
</evidence>
<dbReference type="KEGG" id="ssan:NX02_18615"/>
<accession>W0AFR8</accession>
<organism evidence="1 2">
    <name type="scientific">Sphingomonas sanxanigenens DSM 19645 = NX02</name>
    <dbReference type="NCBI Taxonomy" id="1123269"/>
    <lineage>
        <taxon>Bacteria</taxon>
        <taxon>Pseudomonadati</taxon>
        <taxon>Pseudomonadota</taxon>
        <taxon>Alphaproteobacteria</taxon>
        <taxon>Sphingomonadales</taxon>
        <taxon>Sphingomonadaceae</taxon>
        <taxon>Sphingomonas</taxon>
    </lineage>
</organism>
<keyword evidence="2" id="KW-1185">Reference proteome</keyword>
<name>W0AFR8_9SPHN</name>
<dbReference type="RefSeq" id="WP_025293567.1">
    <property type="nucleotide sequence ID" value="NZ_CP006644.1"/>
</dbReference>
<dbReference type="PATRIC" id="fig|1123269.5.peg.3645"/>
<reference evidence="1 2" key="1">
    <citation type="submission" date="2013-07" db="EMBL/GenBank/DDBJ databases">
        <title>Completed genome of Sphingomonas sanxanigenens NX02.</title>
        <authorList>
            <person name="Ma T."/>
            <person name="Huang H."/>
            <person name="Wu M."/>
            <person name="Li X."/>
            <person name="Li G."/>
        </authorList>
    </citation>
    <scope>NUCLEOTIDE SEQUENCE [LARGE SCALE GENOMIC DNA]</scope>
    <source>
        <strain evidence="1 2">NX02</strain>
    </source>
</reference>
<proteinExistence type="predicted"/>
<dbReference type="InterPro" id="IPR010263">
    <property type="entry name" value="T6SS_TssK"/>
</dbReference>
<dbReference type="PANTHER" id="PTHR35566">
    <property type="entry name" value="BLR3599 PROTEIN"/>
    <property type="match status" value="1"/>
</dbReference>
<dbReference type="AlphaFoldDB" id="W0AFR8"/>
<evidence type="ECO:0000313" key="2">
    <source>
        <dbReference type="Proteomes" id="UP000018851"/>
    </source>
</evidence>